<comment type="similarity">
    <text evidence="2">Belongs to the glycosyl hydrolase 29 family.</text>
</comment>
<name>A0ABS9K7X0_9BACT</name>
<evidence type="ECO:0000313" key="11">
    <source>
        <dbReference type="Proteomes" id="UP001165366"/>
    </source>
</evidence>
<sequence length="504" mass="57849">MKKIVQITLTLLFISTSVFAQASDDEKKYEPTWESLAEHDEAPGWFRDAKFGIYFHWGVYSVPAFNNEWYPRHMYAPDLEERGEETWGQDVYGFHTDKYGSPSEFSYPDFIPMFTAENFDPQEWASLFKEAGAQFAGPVAEHHDGFSMWDSEITPWNASDMGPKRDITGELAEAIRGHGMKFITSFHHARNNLWKPEGEEWTGHYSYVKEHFPSLLDDPERAILYGYMSREKFLEMWSDKLKEVIDKYQPDMMWFDSWLHEIPDSVQTDYLAYYFNKAGKWDKDVVVTRKQNDLPLSVSILDFEKGRAEGINEHPFLTDDTISKGSWCYTEGLGIKSTSIVLHSLIDIVSKNGQLLLNISPMADGTIPENQKQVLLEMGDWLEINGEAIYGSRPWKVYGEGPTQLQEGQFGGVTDAEGFTAEDVRYTRRGDTLYAIILGWPRANQEFQFDELNTESLDGKTISDISILGSSEEIDWDLSDESLSVQMPSETPDEKAIVFKIRTE</sequence>
<keyword evidence="4 7" id="KW-0732">Signal</keyword>
<dbReference type="SMART" id="SM00812">
    <property type="entry name" value="Alpha_L_fucos"/>
    <property type="match status" value="1"/>
</dbReference>
<dbReference type="PANTHER" id="PTHR10030:SF37">
    <property type="entry name" value="ALPHA-L-FUCOSIDASE-RELATED"/>
    <property type="match status" value="1"/>
</dbReference>
<keyword evidence="11" id="KW-1185">Reference proteome</keyword>
<evidence type="ECO:0000256" key="6">
    <source>
        <dbReference type="ARBA" id="ARBA00023295"/>
    </source>
</evidence>
<evidence type="ECO:0000259" key="9">
    <source>
        <dbReference type="Pfam" id="PF16757"/>
    </source>
</evidence>
<comment type="function">
    <text evidence="1">Alpha-L-fucosidase is responsible for hydrolyzing the alpha-1,6-linked fucose joined to the reducing-end N-acetylglucosamine of the carbohydrate moieties of glycoproteins.</text>
</comment>
<evidence type="ECO:0000256" key="2">
    <source>
        <dbReference type="ARBA" id="ARBA00007951"/>
    </source>
</evidence>
<dbReference type="SUPFAM" id="SSF51445">
    <property type="entry name" value="(Trans)glycosidases"/>
    <property type="match status" value="1"/>
</dbReference>
<keyword evidence="5" id="KW-0378">Hydrolase</keyword>
<dbReference type="Pfam" id="PF01120">
    <property type="entry name" value="Alpha_L_fucos"/>
    <property type="match status" value="1"/>
</dbReference>
<gene>
    <name evidence="10" type="ORF">L6773_00115</name>
</gene>
<evidence type="ECO:0000259" key="8">
    <source>
        <dbReference type="Pfam" id="PF01120"/>
    </source>
</evidence>
<dbReference type="Pfam" id="PF16757">
    <property type="entry name" value="Fucosidase_C"/>
    <property type="match status" value="1"/>
</dbReference>
<dbReference type="PRINTS" id="PR00741">
    <property type="entry name" value="GLHYDRLASE29"/>
</dbReference>
<dbReference type="InterPro" id="IPR057739">
    <property type="entry name" value="Glyco_hydro_29_N"/>
</dbReference>
<dbReference type="EMBL" id="JAKLWS010000001">
    <property type="protein sequence ID" value="MCG2586947.1"/>
    <property type="molecule type" value="Genomic_DNA"/>
</dbReference>
<feature type="chain" id="PRO_5046780202" description="alpha-L-fucosidase" evidence="7">
    <location>
        <begin position="21"/>
        <end position="504"/>
    </location>
</feature>
<protein>
    <recommendedName>
        <fullName evidence="3">alpha-L-fucosidase</fullName>
        <ecNumber evidence="3">3.2.1.51</ecNumber>
    </recommendedName>
</protein>
<evidence type="ECO:0000256" key="3">
    <source>
        <dbReference type="ARBA" id="ARBA00012662"/>
    </source>
</evidence>
<dbReference type="Gene3D" id="3.20.20.80">
    <property type="entry name" value="Glycosidases"/>
    <property type="match status" value="1"/>
</dbReference>
<dbReference type="EC" id="3.2.1.51" evidence="3"/>
<evidence type="ECO:0000256" key="7">
    <source>
        <dbReference type="SAM" id="SignalP"/>
    </source>
</evidence>
<dbReference type="InterPro" id="IPR016286">
    <property type="entry name" value="FUC_metazoa-typ"/>
</dbReference>
<dbReference type="Proteomes" id="UP001165366">
    <property type="component" value="Unassembled WGS sequence"/>
</dbReference>
<dbReference type="InterPro" id="IPR000933">
    <property type="entry name" value="Glyco_hydro_29"/>
</dbReference>
<feature type="domain" description="Alpha-L-fucosidase C-terminal" evidence="9">
    <location>
        <begin position="420"/>
        <end position="501"/>
    </location>
</feature>
<dbReference type="RefSeq" id="WP_237851797.1">
    <property type="nucleotide sequence ID" value="NZ_JAKLWS010000001.1"/>
</dbReference>
<evidence type="ECO:0000256" key="1">
    <source>
        <dbReference type="ARBA" id="ARBA00004071"/>
    </source>
</evidence>
<dbReference type="PIRSF" id="PIRSF001092">
    <property type="entry name" value="Alpha-L-fucosidase"/>
    <property type="match status" value="1"/>
</dbReference>
<feature type="domain" description="Glycoside hydrolase family 29 N-terminal" evidence="8">
    <location>
        <begin position="20"/>
        <end position="387"/>
    </location>
</feature>
<comment type="caution">
    <text evidence="10">The sequence shown here is derived from an EMBL/GenBank/DDBJ whole genome shotgun (WGS) entry which is preliminary data.</text>
</comment>
<keyword evidence="6" id="KW-0326">Glycosidase</keyword>
<evidence type="ECO:0000313" key="10">
    <source>
        <dbReference type="EMBL" id="MCG2586947.1"/>
    </source>
</evidence>
<dbReference type="InterPro" id="IPR017853">
    <property type="entry name" value="GH"/>
</dbReference>
<dbReference type="InterPro" id="IPR031919">
    <property type="entry name" value="Fucosidase_C"/>
</dbReference>
<feature type="signal peptide" evidence="7">
    <location>
        <begin position="1"/>
        <end position="20"/>
    </location>
</feature>
<evidence type="ECO:0000256" key="5">
    <source>
        <dbReference type="ARBA" id="ARBA00022801"/>
    </source>
</evidence>
<evidence type="ECO:0000256" key="4">
    <source>
        <dbReference type="ARBA" id="ARBA00022729"/>
    </source>
</evidence>
<dbReference type="Gene3D" id="2.60.40.1180">
    <property type="entry name" value="Golgi alpha-mannosidase II"/>
    <property type="match status" value="1"/>
</dbReference>
<accession>A0ABS9K7X0</accession>
<reference evidence="10" key="2">
    <citation type="submission" date="2024-05" db="EMBL/GenBank/DDBJ databases">
        <title>Rhodohalobacter halophilus gen. nov., sp. nov., a moderately halophilic member of the family Balneolaceae.</title>
        <authorList>
            <person name="Xia J."/>
        </authorList>
    </citation>
    <scope>NUCLEOTIDE SEQUENCE</scope>
    <source>
        <strain evidence="10">WB101</strain>
    </source>
</reference>
<organism evidence="10 11">
    <name type="scientific">Rhodohalobacter sulfatireducens</name>
    <dbReference type="NCBI Taxonomy" id="2911366"/>
    <lineage>
        <taxon>Bacteria</taxon>
        <taxon>Pseudomonadati</taxon>
        <taxon>Balneolota</taxon>
        <taxon>Balneolia</taxon>
        <taxon>Balneolales</taxon>
        <taxon>Balneolaceae</taxon>
        <taxon>Rhodohalobacter</taxon>
    </lineage>
</organism>
<reference evidence="10" key="1">
    <citation type="submission" date="2022-01" db="EMBL/GenBank/DDBJ databases">
        <authorList>
            <person name="Wang Y."/>
        </authorList>
    </citation>
    <scope>NUCLEOTIDE SEQUENCE</scope>
    <source>
        <strain evidence="10">WB101</strain>
    </source>
</reference>
<dbReference type="PANTHER" id="PTHR10030">
    <property type="entry name" value="ALPHA-L-FUCOSIDASE"/>
    <property type="match status" value="1"/>
</dbReference>
<proteinExistence type="inferred from homology"/>
<dbReference type="InterPro" id="IPR013780">
    <property type="entry name" value="Glyco_hydro_b"/>
</dbReference>